<dbReference type="EC" id="4.2.99.20" evidence="3"/>
<dbReference type="EMBL" id="JBDZDV010000001">
    <property type="protein sequence ID" value="MET3109660.1"/>
    <property type="molecule type" value="Genomic_DNA"/>
</dbReference>
<dbReference type="RefSeq" id="WP_230820989.1">
    <property type="nucleotide sequence ID" value="NZ_JAJNCU010000001.1"/>
</dbReference>
<feature type="domain" description="AB hydrolase-1" evidence="4">
    <location>
        <begin position="17"/>
        <end position="247"/>
    </location>
</feature>
<evidence type="ECO:0000259" key="4">
    <source>
        <dbReference type="Pfam" id="PF00561"/>
    </source>
</evidence>
<protein>
    <recommendedName>
        <fullName evidence="3">Putative 2-succinyl-6-hydroxy-2,4-cyclohexadiene-1-carboxylate synthase</fullName>
        <shortName evidence="3">SHCHC synthase</shortName>
        <ecNumber evidence="3">4.2.99.20</ecNumber>
    </recommendedName>
</protein>
<dbReference type="Gene3D" id="3.40.50.1820">
    <property type="entry name" value="alpha/beta hydrolase"/>
    <property type="match status" value="1"/>
</dbReference>
<comment type="function">
    <text evidence="3">Catalyzes a proton abstraction reaction that results in 2,5-elimination of pyruvate from 2-succinyl-5-enolpyruvyl-6-hydroxy-3-cyclohexene-1-carboxylate (SEPHCHC) and the formation of 2-succinyl-6-hydroxy-2,4-cyclohexadiene-1-carboxylate (SHCHC).</text>
</comment>
<keyword evidence="1 3" id="KW-0474">Menaquinone biosynthesis</keyword>
<keyword evidence="2 3" id="KW-0456">Lyase</keyword>
<dbReference type="InterPro" id="IPR022485">
    <property type="entry name" value="SHCHC_synthase_MenH"/>
</dbReference>
<dbReference type="InterPro" id="IPR000639">
    <property type="entry name" value="Epox_hydrolase-like"/>
</dbReference>
<comment type="caution">
    <text evidence="5">The sequence shown here is derived from an EMBL/GenBank/DDBJ whole genome shotgun (WGS) entry which is preliminary data.</text>
</comment>
<comment type="pathway">
    <text evidence="3">Quinol/quinone metabolism; menaquinone biosynthesis.</text>
</comment>
<evidence type="ECO:0000256" key="1">
    <source>
        <dbReference type="ARBA" id="ARBA00022428"/>
    </source>
</evidence>
<organism evidence="5 6">
    <name type="scientific">Salinicoccus halitifaciens</name>
    <dbReference type="NCBI Taxonomy" id="1073415"/>
    <lineage>
        <taxon>Bacteria</taxon>
        <taxon>Bacillati</taxon>
        <taxon>Bacillota</taxon>
        <taxon>Bacilli</taxon>
        <taxon>Bacillales</taxon>
        <taxon>Staphylococcaceae</taxon>
        <taxon>Salinicoccus</taxon>
    </lineage>
</organism>
<comment type="subunit">
    <text evidence="3">Monomer.</text>
</comment>
<dbReference type="NCBIfam" id="TIGR03695">
    <property type="entry name" value="menH_SHCHC"/>
    <property type="match status" value="1"/>
</dbReference>
<reference evidence="5 6" key="1">
    <citation type="submission" date="2024-05" db="EMBL/GenBank/DDBJ databases">
        <title>Genomic Encyclopedia of Type Strains, Phase IV (KMG-IV): sequencing the most valuable type-strain genomes for metagenomic binning, comparative biology and taxonomic classification.</title>
        <authorList>
            <person name="Goeker M."/>
        </authorList>
    </citation>
    <scope>NUCLEOTIDE SEQUENCE [LARGE SCALE GENOMIC DNA]</scope>
    <source>
        <strain evidence="5 6">DSM 25286</strain>
    </source>
</reference>
<dbReference type="Proteomes" id="UP001549019">
    <property type="component" value="Unassembled WGS sequence"/>
</dbReference>
<accession>A0ABV2E6I7</accession>
<evidence type="ECO:0000256" key="3">
    <source>
        <dbReference type="HAMAP-Rule" id="MF_01660"/>
    </source>
</evidence>
<comment type="similarity">
    <text evidence="3">Belongs to the AB hydrolase superfamily. MenH family.</text>
</comment>
<evidence type="ECO:0000313" key="5">
    <source>
        <dbReference type="EMBL" id="MET3109660.1"/>
    </source>
</evidence>
<dbReference type="PANTHER" id="PTHR42916:SF1">
    <property type="entry name" value="PROTEIN PHYLLO, CHLOROPLASTIC"/>
    <property type="match status" value="1"/>
</dbReference>
<dbReference type="InterPro" id="IPR029058">
    <property type="entry name" value="AB_hydrolase_fold"/>
</dbReference>
<evidence type="ECO:0000256" key="2">
    <source>
        <dbReference type="ARBA" id="ARBA00023239"/>
    </source>
</evidence>
<proteinExistence type="inferred from homology"/>
<dbReference type="HAMAP" id="MF_01660">
    <property type="entry name" value="MenH"/>
    <property type="match status" value="1"/>
</dbReference>
<dbReference type="PRINTS" id="PR00412">
    <property type="entry name" value="EPOXHYDRLASE"/>
</dbReference>
<dbReference type="GO" id="GO:0070205">
    <property type="term" value="F:2-succinyl-6-hydroxy-2,4-cyclohexadiene-1-carboxylate synthase activity"/>
    <property type="evidence" value="ECO:0007669"/>
    <property type="project" value="UniProtKB-EC"/>
</dbReference>
<comment type="catalytic activity">
    <reaction evidence="3">
        <text>5-enolpyruvoyl-6-hydroxy-2-succinyl-cyclohex-3-ene-1-carboxylate = (1R,6R)-6-hydroxy-2-succinyl-cyclohexa-2,4-diene-1-carboxylate + pyruvate</text>
        <dbReference type="Rhea" id="RHEA:25597"/>
        <dbReference type="ChEBI" id="CHEBI:15361"/>
        <dbReference type="ChEBI" id="CHEBI:58689"/>
        <dbReference type="ChEBI" id="CHEBI:58818"/>
        <dbReference type="EC" id="4.2.99.20"/>
    </reaction>
</comment>
<dbReference type="SUPFAM" id="SSF53474">
    <property type="entry name" value="alpha/beta-Hydrolases"/>
    <property type="match status" value="1"/>
</dbReference>
<dbReference type="PRINTS" id="PR00111">
    <property type="entry name" value="ABHYDROLASE"/>
</dbReference>
<dbReference type="Pfam" id="PF00561">
    <property type="entry name" value="Abhydrolase_1"/>
    <property type="match status" value="1"/>
</dbReference>
<name>A0ABV2E6I7_9STAP</name>
<evidence type="ECO:0000313" key="6">
    <source>
        <dbReference type="Proteomes" id="UP001549019"/>
    </source>
</evidence>
<dbReference type="PANTHER" id="PTHR42916">
    <property type="entry name" value="2-SUCCINYL-5-ENOLPYRUVYL-6-HYDROXY-3-CYCLOHEXENE-1-CARBOXYLATE SYNTHASE"/>
    <property type="match status" value="1"/>
</dbReference>
<keyword evidence="6" id="KW-1185">Reference proteome</keyword>
<sequence>MKFKLHHHFIGNGRDETVLLLHGFMADSGSLAGVGAGLGGRFNILYVDLPGFGGTQSTGHDYDMEVLSGALENKLDELELQKVHVFGYSMGGRVALSFAIYHPERVRSLILESASPGLRTASDREARQEIDEARAVKITDDYRAFLDEWESMGLFQSQQSLPKGTFQKQRKMRESQIPEEVADSLRKYGTGVQPAYWDRLSELKMPVLLIAGERDSKFVSINEEMQESIPHARFEVVEGAGHNIHLESQEKFDTMISEFLT</sequence>
<dbReference type="InterPro" id="IPR000073">
    <property type="entry name" value="AB_hydrolase_1"/>
</dbReference>
<gene>
    <name evidence="3" type="primary">menH</name>
    <name evidence="5" type="ORF">ABHD89_000048</name>
</gene>
<comment type="pathway">
    <text evidence="3">Quinol/quinone metabolism; 1,4-dihydroxy-2-naphthoate biosynthesis; 1,4-dihydroxy-2-naphthoate from chorismate: step 3/7.</text>
</comment>